<proteinExistence type="predicted"/>
<organism evidence="2 3">
    <name type="scientific">Porites lobata</name>
    <dbReference type="NCBI Taxonomy" id="104759"/>
    <lineage>
        <taxon>Eukaryota</taxon>
        <taxon>Metazoa</taxon>
        <taxon>Cnidaria</taxon>
        <taxon>Anthozoa</taxon>
        <taxon>Hexacorallia</taxon>
        <taxon>Scleractinia</taxon>
        <taxon>Fungiina</taxon>
        <taxon>Poritidae</taxon>
        <taxon>Porites</taxon>
    </lineage>
</organism>
<comment type="caution">
    <text evidence="2">The sequence shown here is derived from an EMBL/GenBank/DDBJ whole genome shotgun (WGS) entry which is preliminary data.</text>
</comment>
<evidence type="ECO:0000313" key="2">
    <source>
        <dbReference type="EMBL" id="CAH3131302.1"/>
    </source>
</evidence>
<name>A0ABN8P3Q2_9CNID</name>
<keyword evidence="1" id="KW-0732">Signal</keyword>
<sequence length="81" mass="9167">MKFLILLSILCIFSQDLVEVTGRELEHCPKCKPQVQCVVDPCRFNPCGGPAISRLLERRNTVCKPCFCFGCDFICEQQLKG</sequence>
<evidence type="ECO:0000313" key="3">
    <source>
        <dbReference type="Proteomes" id="UP001159405"/>
    </source>
</evidence>
<reference evidence="2 3" key="1">
    <citation type="submission" date="2022-05" db="EMBL/GenBank/DDBJ databases">
        <authorList>
            <consortium name="Genoscope - CEA"/>
            <person name="William W."/>
        </authorList>
    </citation>
    <scope>NUCLEOTIDE SEQUENCE [LARGE SCALE GENOMIC DNA]</scope>
</reference>
<keyword evidence="3" id="KW-1185">Reference proteome</keyword>
<feature type="signal peptide" evidence="1">
    <location>
        <begin position="1"/>
        <end position="22"/>
    </location>
</feature>
<dbReference type="Proteomes" id="UP001159405">
    <property type="component" value="Unassembled WGS sequence"/>
</dbReference>
<evidence type="ECO:0000256" key="1">
    <source>
        <dbReference type="SAM" id="SignalP"/>
    </source>
</evidence>
<gene>
    <name evidence="2" type="ORF">PLOB_00035062</name>
</gene>
<dbReference type="EMBL" id="CALNXK010000049">
    <property type="protein sequence ID" value="CAH3131302.1"/>
    <property type="molecule type" value="Genomic_DNA"/>
</dbReference>
<feature type="chain" id="PRO_5045941714" evidence="1">
    <location>
        <begin position="23"/>
        <end position="81"/>
    </location>
</feature>
<accession>A0ABN8P3Q2</accession>
<protein>
    <submittedName>
        <fullName evidence="2">Uncharacterized protein</fullName>
    </submittedName>
</protein>